<feature type="region of interest" description="Disordered" evidence="1">
    <location>
        <begin position="137"/>
        <end position="160"/>
    </location>
</feature>
<evidence type="ECO:0000256" key="1">
    <source>
        <dbReference type="SAM" id="MobiDB-lite"/>
    </source>
</evidence>
<reference evidence="2 3" key="1">
    <citation type="submission" date="2019-03" db="EMBL/GenBank/DDBJ databases">
        <title>First draft genome of Liparis tanakae, snailfish: a comprehensive survey of snailfish specific genes.</title>
        <authorList>
            <person name="Kim W."/>
            <person name="Song I."/>
            <person name="Jeong J.-H."/>
            <person name="Kim D."/>
            <person name="Kim S."/>
            <person name="Ryu S."/>
            <person name="Song J.Y."/>
            <person name="Lee S.K."/>
        </authorList>
    </citation>
    <scope>NUCLEOTIDE SEQUENCE [LARGE SCALE GENOMIC DNA]</scope>
    <source>
        <tissue evidence="2">Muscle</tissue>
    </source>
</reference>
<gene>
    <name evidence="2" type="ORF">EYF80_052538</name>
</gene>
<name>A0A4Z2F832_9TELE</name>
<feature type="region of interest" description="Disordered" evidence="1">
    <location>
        <begin position="71"/>
        <end position="103"/>
    </location>
</feature>
<organism evidence="2 3">
    <name type="scientific">Liparis tanakae</name>
    <name type="common">Tanaka's snailfish</name>
    <dbReference type="NCBI Taxonomy" id="230148"/>
    <lineage>
        <taxon>Eukaryota</taxon>
        <taxon>Metazoa</taxon>
        <taxon>Chordata</taxon>
        <taxon>Craniata</taxon>
        <taxon>Vertebrata</taxon>
        <taxon>Euteleostomi</taxon>
        <taxon>Actinopterygii</taxon>
        <taxon>Neopterygii</taxon>
        <taxon>Teleostei</taxon>
        <taxon>Neoteleostei</taxon>
        <taxon>Acanthomorphata</taxon>
        <taxon>Eupercaria</taxon>
        <taxon>Perciformes</taxon>
        <taxon>Cottioidei</taxon>
        <taxon>Cottales</taxon>
        <taxon>Liparidae</taxon>
        <taxon>Liparis</taxon>
    </lineage>
</organism>
<dbReference type="AlphaFoldDB" id="A0A4Z2F832"/>
<accession>A0A4Z2F832</accession>
<keyword evidence="3" id="KW-1185">Reference proteome</keyword>
<evidence type="ECO:0000313" key="2">
    <source>
        <dbReference type="EMBL" id="TNN37298.1"/>
    </source>
</evidence>
<sequence length="178" mass="19976">MQQQQQQQQQGAHMETLQEEEEEEEVKVGHPPVYPSPPTDRHGLVRDSVLVPRLKSTAAYSCCSPYICLPPETTNQEAGRRDEGREEEEEEGGLRRKWGDGEDRHRGHRYRVERRPTGSIKAWMYCGNCLGATTSTELGKHKPSVRRTLSTSGSAGRTSSGLEPVQALFRLTCTEALL</sequence>
<feature type="region of interest" description="Disordered" evidence="1">
    <location>
        <begin position="1"/>
        <end position="45"/>
    </location>
</feature>
<feature type="compositionally biased region" description="Low complexity" evidence="1">
    <location>
        <begin position="1"/>
        <end position="10"/>
    </location>
</feature>
<dbReference type="EMBL" id="SRLO01001505">
    <property type="protein sequence ID" value="TNN37298.1"/>
    <property type="molecule type" value="Genomic_DNA"/>
</dbReference>
<protein>
    <submittedName>
        <fullName evidence="2">Uncharacterized protein</fullName>
    </submittedName>
</protein>
<feature type="compositionally biased region" description="Low complexity" evidence="1">
    <location>
        <begin position="146"/>
        <end position="160"/>
    </location>
</feature>
<comment type="caution">
    <text evidence="2">The sequence shown here is derived from an EMBL/GenBank/DDBJ whole genome shotgun (WGS) entry which is preliminary data.</text>
</comment>
<feature type="compositionally biased region" description="Basic and acidic residues" evidence="1">
    <location>
        <begin position="92"/>
        <end position="103"/>
    </location>
</feature>
<evidence type="ECO:0000313" key="3">
    <source>
        <dbReference type="Proteomes" id="UP000314294"/>
    </source>
</evidence>
<proteinExistence type="predicted"/>
<dbReference type="Proteomes" id="UP000314294">
    <property type="component" value="Unassembled WGS sequence"/>
</dbReference>